<comment type="subcellular location">
    <subcellularLocation>
        <location evidence="2">Cytoplasm</location>
    </subcellularLocation>
</comment>
<evidence type="ECO:0000256" key="7">
    <source>
        <dbReference type="ARBA" id="ARBA00023537"/>
    </source>
</evidence>
<dbReference type="GO" id="GO:0045548">
    <property type="term" value="F:phenylalanine ammonia-lyase activity"/>
    <property type="evidence" value="ECO:0007669"/>
    <property type="project" value="UniProtKB-EC"/>
</dbReference>
<comment type="function">
    <text evidence="1">This is a key enzyme of plant metabolism catalyzing the first reaction in the biosynthesis from L-phenylalanine of a wide variety of natural products based on the phenylpropane skeleton.</text>
</comment>
<accession>A0AAN9IS04</accession>
<comment type="subunit">
    <text evidence="4">Homotetramer.</text>
</comment>
<dbReference type="Proteomes" id="UP001359559">
    <property type="component" value="Unassembled WGS sequence"/>
</dbReference>
<name>A0AAN9IS04_CLITE</name>
<keyword evidence="6" id="KW-0585">Phenylalanine catabolism</keyword>
<dbReference type="PANTHER" id="PTHR10362">
    <property type="entry name" value="HISTIDINE AMMONIA-LYASE"/>
    <property type="match status" value="1"/>
</dbReference>
<proteinExistence type="inferred from homology"/>
<dbReference type="Gene3D" id="1.10.275.10">
    <property type="entry name" value="Fumarase/aspartase (N-terminal domain)"/>
    <property type="match status" value="1"/>
</dbReference>
<dbReference type="Pfam" id="PF00221">
    <property type="entry name" value="Lyase_aromatic"/>
    <property type="match status" value="1"/>
</dbReference>
<comment type="catalytic activity">
    <reaction evidence="7">
        <text>L-phenylalanine = (E)-cinnamate + NH4(+)</text>
        <dbReference type="Rhea" id="RHEA:21384"/>
        <dbReference type="ChEBI" id="CHEBI:15669"/>
        <dbReference type="ChEBI" id="CHEBI:28938"/>
        <dbReference type="ChEBI" id="CHEBI:58095"/>
        <dbReference type="EC" id="4.3.1.24"/>
    </reaction>
</comment>
<evidence type="ECO:0000256" key="3">
    <source>
        <dbReference type="ARBA" id="ARBA00007238"/>
    </source>
</evidence>
<dbReference type="InterPro" id="IPR024083">
    <property type="entry name" value="Fumarase/histidase_N"/>
</dbReference>
<evidence type="ECO:0000313" key="9">
    <source>
        <dbReference type="Proteomes" id="UP001359559"/>
    </source>
</evidence>
<evidence type="ECO:0000256" key="6">
    <source>
        <dbReference type="ARBA" id="ARBA00023232"/>
    </source>
</evidence>
<dbReference type="InterPro" id="IPR008948">
    <property type="entry name" value="L-Aspartase-like"/>
</dbReference>
<evidence type="ECO:0000256" key="4">
    <source>
        <dbReference type="ARBA" id="ARBA00011881"/>
    </source>
</evidence>
<protein>
    <recommendedName>
        <fullName evidence="5">phenylalanine ammonia-lyase</fullName>
        <ecNumber evidence="5">4.3.1.24</ecNumber>
    </recommendedName>
</protein>
<evidence type="ECO:0000256" key="2">
    <source>
        <dbReference type="ARBA" id="ARBA00004496"/>
    </source>
</evidence>
<evidence type="ECO:0000256" key="5">
    <source>
        <dbReference type="ARBA" id="ARBA00012139"/>
    </source>
</evidence>
<dbReference type="InterPro" id="IPR001106">
    <property type="entry name" value="Aromatic_Lyase"/>
</dbReference>
<reference evidence="8 9" key="1">
    <citation type="submission" date="2024-01" db="EMBL/GenBank/DDBJ databases">
        <title>The genomes of 5 underutilized Papilionoideae crops provide insights into root nodulation and disease resistance.</title>
        <authorList>
            <person name="Yuan L."/>
        </authorList>
    </citation>
    <scope>NUCLEOTIDE SEQUENCE [LARGE SCALE GENOMIC DNA]</scope>
    <source>
        <strain evidence="8">LY-2023</strain>
        <tissue evidence="8">Leaf</tissue>
    </source>
</reference>
<evidence type="ECO:0000313" key="8">
    <source>
        <dbReference type="EMBL" id="KAK7285041.1"/>
    </source>
</evidence>
<comment type="similarity">
    <text evidence="3">Belongs to the PAL/histidase family.</text>
</comment>
<dbReference type="GO" id="GO:0005737">
    <property type="term" value="C:cytoplasm"/>
    <property type="evidence" value="ECO:0007669"/>
    <property type="project" value="UniProtKB-SubCell"/>
</dbReference>
<dbReference type="EC" id="4.3.1.24" evidence="5"/>
<comment type="caution">
    <text evidence="8">The sequence shown here is derived from an EMBL/GenBank/DDBJ whole genome shotgun (WGS) entry which is preliminary data.</text>
</comment>
<keyword evidence="9" id="KW-1185">Reference proteome</keyword>
<organism evidence="8 9">
    <name type="scientific">Clitoria ternatea</name>
    <name type="common">Butterfly pea</name>
    <dbReference type="NCBI Taxonomy" id="43366"/>
    <lineage>
        <taxon>Eukaryota</taxon>
        <taxon>Viridiplantae</taxon>
        <taxon>Streptophyta</taxon>
        <taxon>Embryophyta</taxon>
        <taxon>Tracheophyta</taxon>
        <taxon>Spermatophyta</taxon>
        <taxon>Magnoliopsida</taxon>
        <taxon>eudicotyledons</taxon>
        <taxon>Gunneridae</taxon>
        <taxon>Pentapetalae</taxon>
        <taxon>rosids</taxon>
        <taxon>fabids</taxon>
        <taxon>Fabales</taxon>
        <taxon>Fabaceae</taxon>
        <taxon>Papilionoideae</taxon>
        <taxon>50 kb inversion clade</taxon>
        <taxon>NPAAA clade</taxon>
        <taxon>indigoferoid/millettioid clade</taxon>
        <taxon>Phaseoleae</taxon>
        <taxon>Clitoria</taxon>
    </lineage>
</organism>
<dbReference type="AlphaFoldDB" id="A0AAN9IS04"/>
<sequence>MQGVGLTNIASGDPVPLSYIVGLLTGKPNSKVVGPSGEVLNSKEAFQLVDINSEFFELQPKEGLALVNGTAVGSGLASIVLFKANILSMLAEVL</sequence>
<gene>
    <name evidence="8" type="ORF">RJT34_19798</name>
</gene>
<dbReference type="SUPFAM" id="SSF48557">
    <property type="entry name" value="L-aspartase-like"/>
    <property type="match status" value="1"/>
</dbReference>
<evidence type="ECO:0000256" key="1">
    <source>
        <dbReference type="ARBA" id="ARBA00002235"/>
    </source>
</evidence>
<dbReference type="EMBL" id="JAYKXN010000005">
    <property type="protein sequence ID" value="KAK7285041.1"/>
    <property type="molecule type" value="Genomic_DNA"/>
</dbReference>
<dbReference type="GO" id="GO:0006559">
    <property type="term" value="P:L-phenylalanine catabolic process"/>
    <property type="evidence" value="ECO:0007669"/>
    <property type="project" value="UniProtKB-KW"/>
</dbReference>